<name>A0ABZ2K1G1_9BACT</name>
<accession>A0ABZ2K1G1</accession>
<dbReference type="Gene3D" id="3.40.30.10">
    <property type="entry name" value="Glutaredoxin"/>
    <property type="match status" value="1"/>
</dbReference>
<dbReference type="InterPro" id="IPR014440">
    <property type="entry name" value="HCCAis_GSTk"/>
</dbReference>
<dbReference type="InterPro" id="IPR036249">
    <property type="entry name" value="Thioredoxin-like_sf"/>
</dbReference>
<dbReference type="RefSeq" id="WP_394842025.1">
    <property type="nucleotide sequence ID" value="NZ_CP089982.1"/>
</dbReference>
<reference evidence="3 4" key="1">
    <citation type="submission" date="2021-12" db="EMBL/GenBank/DDBJ databases">
        <title>Discovery of the Pendulisporaceae a myxobacterial family with distinct sporulation behavior and unique specialized metabolism.</title>
        <authorList>
            <person name="Garcia R."/>
            <person name="Popoff A."/>
            <person name="Bader C.D."/>
            <person name="Loehr J."/>
            <person name="Walesch S."/>
            <person name="Walt C."/>
            <person name="Boldt J."/>
            <person name="Bunk B."/>
            <person name="Haeckl F.J.F.P.J."/>
            <person name="Gunesch A.P."/>
            <person name="Birkelbach J."/>
            <person name="Nuebel U."/>
            <person name="Pietschmann T."/>
            <person name="Bach T."/>
            <person name="Mueller R."/>
        </authorList>
    </citation>
    <scope>NUCLEOTIDE SEQUENCE [LARGE SCALE GENOMIC DNA]</scope>
    <source>
        <strain evidence="3 4">MSr12523</strain>
    </source>
</reference>
<dbReference type="PANTHER" id="PTHR42943:SF2">
    <property type="entry name" value="GLUTATHIONE S-TRANSFERASE KAPPA 1"/>
    <property type="match status" value="1"/>
</dbReference>
<dbReference type="CDD" id="cd03022">
    <property type="entry name" value="DsbA_HCCA_Iso"/>
    <property type="match status" value="1"/>
</dbReference>
<comment type="similarity">
    <text evidence="1">Belongs to the GST superfamily. NadH family.</text>
</comment>
<dbReference type="InterPro" id="IPR051924">
    <property type="entry name" value="GST_Kappa/NadH"/>
</dbReference>
<protein>
    <recommendedName>
        <fullName evidence="1">2-hydroxychromene-2-carboxylate isomerase</fullName>
        <ecNumber evidence="1">5.99.1.4</ecNumber>
    </recommendedName>
</protein>
<feature type="domain" description="DSBA-like thioredoxin" evidence="2">
    <location>
        <begin position="3"/>
        <end position="194"/>
    </location>
</feature>
<evidence type="ECO:0000256" key="1">
    <source>
        <dbReference type="PIRNR" id="PIRNR006386"/>
    </source>
</evidence>
<keyword evidence="4" id="KW-1185">Reference proteome</keyword>
<dbReference type="Pfam" id="PF01323">
    <property type="entry name" value="DSBA"/>
    <property type="match status" value="1"/>
</dbReference>
<dbReference type="InterPro" id="IPR044087">
    <property type="entry name" value="NahD-like"/>
</dbReference>
<dbReference type="PANTHER" id="PTHR42943">
    <property type="entry name" value="GLUTATHIONE S-TRANSFERASE KAPPA"/>
    <property type="match status" value="1"/>
</dbReference>
<gene>
    <name evidence="3" type="ORF">LZC95_33730</name>
</gene>
<dbReference type="GO" id="GO:0016853">
    <property type="term" value="F:isomerase activity"/>
    <property type="evidence" value="ECO:0007669"/>
    <property type="project" value="UniProtKB-KW"/>
</dbReference>
<evidence type="ECO:0000313" key="3">
    <source>
        <dbReference type="EMBL" id="WXA91405.1"/>
    </source>
</evidence>
<dbReference type="EC" id="5.99.1.4" evidence="1"/>
<comment type="catalytic activity">
    <reaction evidence="1">
        <text>2-hydroxychromene-2-carboxylate = (3E)-4-(2-hydroxyphenyl)-2-oxobut-3-enoate</text>
        <dbReference type="Rhea" id="RHEA:27401"/>
        <dbReference type="ChEBI" id="CHEBI:59350"/>
        <dbReference type="ChEBI" id="CHEBI:59353"/>
        <dbReference type="EC" id="5.99.1.4"/>
    </reaction>
</comment>
<dbReference type="EMBL" id="CP089982">
    <property type="protein sequence ID" value="WXA91405.1"/>
    <property type="molecule type" value="Genomic_DNA"/>
</dbReference>
<sequence length="201" mass="22028">MHVEFLFDYTSSYSYLANARIRQLGIPIAYTPVDVRAIMSGARNPPASSGSAKLRYASLDCARLAASYGVPFRWNHHVHALVEDGTLDAQLLLRGAAVAQELGAFERYHAAVFSAIWADPRDLTLKKERTALLEEHGIGVPDLWERAADPAAVRALARRNEEAIARGVFGVPMFFVDGEPFFGNERIEFVQARIAGQGAAA</sequence>
<organism evidence="3 4">
    <name type="scientific">Pendulispora brunnea</name>
    <dbReference type="NCBI Taxonomy" id="2905690"/>
    <lineage>
        <taxon>Bacteria</taxon>
        <taxon>Pseudomonadati</taxon>
        <taxon>Myxococcota</taxon>
        <taxon>Myxococcia</taxon>
        <taxon>Myxococcales</taxon>
        <taxon>Sorangiineae</taxon>
        <taxon>Pendulisporaceae</taxon>
        <taxon>Pendulispora</taxon>
    </lineage>
</organism>
<dbReference type="PIRSF" id="PIRSF006386">
    <property type="entry name" value="HCCAis_GSTk"/>
    <property type="match status" value="1"/>
</dbReference>
<evidence type="ECO:0000313" key="4">
    <source>
        <dbReference type="Proteomes" id="UP001379533"/>
    </source>
</evidence>
<dbReference type="Proteomes" id="UP001379533">
    <property type="component" value="Chromosome"/>
</dbReference>
<keyword evidence="1 3" id="KW-0413">Isomerase</keyword>
<evidence type="ECO:0000259" key="2">
    <source>
        <dbReference type="Pfam" id="PF01323"/>
    </source>
</evidence>
<dbReference type="SUPFAM" id="SSF52833">
    <property type="entry name" value="Thioredoxin-like"/>
    <property type="match status" value="1"/>
</dbReference>
<proteinExistence type="inferred from homology"/>
<dbReference type="InterPro" id="IPR001853">
    <property type="entry name" value="DSBA-like_thioredoxin_dom"/>
</dbReference>